<sequence>MLGVNLIYYRSNDELKKRISVWKYTGNTQEPQRTPSHLPGHQGIAVQWDSSDKEIATFVHESLKQYGFNEYASTLVSSRRSLPDLRHPDCITSQRKNLTLPRTSIVIVFYNEPWSVLLRTVHSVLDNSPTNLIDEVLLVDDYSYLPFLKTQLEEYFRSYDKVRILRAPERLGLIRARIFGSKNTTSPVLTFLDAHVECTKGWLEPLLEQILENDQTIPVPLIDRINDTDMHLITNVSSDLFGAFEWDLNFGWWHRSLFPHRSTHRPSDPFEAPAMAGGLFAIARHFFQRLGWYDDQFRVYGMENAELSIKCWMCGGRILTVPCSHVAHIRKSAHPFIDDGHQNVTFVNSIRVAEVWMDEYKQVVFDVNGIPVYRESLFGSITDRKTFRAAAGCKSFQYYLQRAYPEMPSPNVEGQFRGEVHNAAQGNGMCLTVGASASPRLHMAPCDKRNQTQYWTHNFYREINSYKRCVDVGTSGTVPTLAVCHRMRGAQSWSYDTVSLQIKSLVREVCLAVDATANSDIVTLEPCDGHETPYDQNHSTTSGTLSMPSRVSFQTSTPPGDMGLPVQYNKTDPMIVAQIKRSMVQQGLNEYASDLVSVRRRLPDLRDPWCFSGSNRLPSASLPATSVVIVFYNEVWSVLVRTVHSVLDRSPPHLLKEVILVDDCSNFPFLKTQLEEYFEPYPVVKFIRATERLGLIRARMAGAKSASSDIVTFLDAHVECTEGWLEPLLEVVTRNSTHIALPTIDRINEEDMSLRTNISLLLAGAFEWDLNFGWCERKQLHRQYAHPFEPFDTPAMAGGLFTINRTFFERIGWYDEAYIIYGMENIELSIKSWMCGGKLVTVPCSRVGHVQKHAHPYLFYVKKDLAFHNSARLAEVWMDEYKQVVFDVNGLPRYSEKLFGSVEKRKRARERAKCKPFTYYLQHAFPELHKPSINGQFRGEVRNMALGDKSCLTVDKAGSRPYMSPCDGLEKNQYWSHSYYQDINSYKACLNFDGVSLTTAICHRHKGNQAWMYVSETKQIWSMAHNRCLSVSEMASSKVTLEKCDASKDYQRWLVNIVTYDFLV</sequence>
<name>A0A182Y1W0_ANOST</name>
<feature type="region of interest" description="Disordered" evidence="10">
    <location>
        <begin position="528"/>
        <end position="554"/>
    </location>
</feature>
<evidence type="ECO:0000256" key="5">
    <source>
        <dbReference type="ARBA" id="ARBA00022968"/>
    </source>
</evidence>
<feature type="compositionally biased region" description="Polar residues" evidence="10">
    <location>
        <begin position="534"/>
        <end position="554"/>
    </location>
</feature>
<dbReference type="CDD" id="cd02510">
    <property type="entry name" value="pp-GalNAc-T"/>
    <property type="match status" value="2"/>
</dbReference>
<dbReference type="Gene3D" id="3.90.550.10">
    <property type="entry name" value="Spore Coat Polysaccharide Biosynthesis Protein SpsA, Chain A"/>
    <property type="match status" value="2"/>
</dbReference>
<reference evidence="12" key="2">
    <citation type="submission" date="2020-05" db="UniProtKB">
        <authorList>
            <consortium name="EnsemblMetazoa"/>
        </authorList>
    </citation>
    <scope>IDENTIFICATION</scope>
    <source>
        <strain evidence="12">Indian</strain>
    </source>
</reference>
<evidence type="ECO:0000259" key="11">
    <source>
        <dbReference type="SMART" id="SM00458"/>
    </source>
</evidence>
<dbReference type="PROSITE" id="PS50231">
    <property type="entry name" value="RICIN_B_LECTIN"/>
    <property type="match status" value="2"/>
</dbReference>
<dbReference type="Gene3D" id="2.80.10.50">
    <property type="match status" value="2"/>
</dbReference>
<protein>
    <recommendedName>
        <fullName evidence="11">Ricin B lectin domain-containing protein</fullName>
    </recommendedName>
</protein>
<comment type="similarity">
    <text evidence="2">Belongs to the glycosyltransferase 2 family. GalNAc-T subfamily.</text>
</comment>
<dbReference type="EnsemblMetazoa" id="ASTEI02446-RA">
    <property type="protein sequence ID" value="ASTEI02446-PA"/>
    <property type="gene ID" value="ASTEI02446"/>
</dbReference>
<evidence type="ECO:0000256" key="9">
    <source>
        <dbReference type="ARBA" id="ARBA00023157"/>
    </source>
</evidence>
<dbReference type="InterPro" id="IPR035992">
    <property type="entry name" value="Ricin_B-like_lectins"/>
</dbReference>
<keyword evidence="4" id="KW-0430">Lectin</keyword>
<dbReference type="InterPro" id="IPR001173">
    <property type="entry name" value="Glyco_trans_2-like"/>
</dbReference>
<evidence type="ECO:0000313" key="12">
    <source>
        <dbReference type="EnsemblMetazoa" id="ASTEI02446-PA"/>
    </source>
</evidence>
<keyword evidence="9" id="KW-1015">Disulfide bond</keyword>
<evidence type="ECO:0000256" key="8">
    <source>
        <dbReference type="ARBA" id="ARBA00023136"/>
    </source>
</evidence>
<proteinExistence type="inferred from homology"/>
<dbReference type="STRING" id="30069.A0A182Y1W0"/>
<evidence type="ECO:0000256" key="7">
    <source>
        <dbReference type="ARBA" id="ARBA00023034"/>
    </source>
</evidence>
<dbReference type="InterPro" id="IPR045885">
    <property type="entry name" value="GalNAc-T"/>
</dbReference>
<dbReference type="InterPro" id="IPR000772">
    <property type="entry name" value="Ricin_B_lectin"/>
</dbReference>
<feature type="domain" description="Ricin B lectin" evidence="11">
    <location>
        <begin position="417"/>
        <end position="542"/>
    </location>
</feature>
<dbReference type="GO" id="GO:0030246">
    <property type="term" value="F:carbohydrate binding"/>
    <property type="evidence" value="ECO:0007669"/>
    <property type="project" value="UniProtKB-KW"/>
</dbReference>
<dbReference type="SMART" id="SM00458">
    <property type="entry name" value="RICIN"/>
    <property type="match status" value="2"/>
</dbReference>
<keyword evidence="7" id="KW-0333">Golgi apparatus</keyword>
<dbReference type="InterPro" id="IPR029044">
    <property type="entry name" value="Nucleotide-diphossugar_trans"/>
</dbReference>
<dbReference type="GO" id="GO:0004653">
    <property type="term" value="F:polypeptide N-acetylgalactosaminyltransferase activity"/>
    <property type="evidence" value="ECO:0007669"/>
    <property type="project" value="TreeGrafter"/>
</dbReference>
<organism evidence="12 13">
    <name type="scientific">Anopheles stephensi</name>
    <name type="common">Indo-Pakistan malaria mosquito</name>
    <dbReference type="NCBI Taxonomy" id="30069"/>
    <lineage>
        <taxon>Eukaryota</taxon>
        <taxon>Metazoa</taxon>
        <taxon>Ecdysozoa</taxon>
        <taxon>Arthropoda</taxon>
        <taxon>Hexapoda</taxon>
        <taxon>Insecta</taxon>
        <taxon>Pterygota</taxon>
        <taxon>Neoptera</taxon>
        <taxon>Endopterygota</taxon>
        <taxon>Diptera</taxon>
        <taxon>Nematocera</taxon>
        <taxon>Culicoidea</taxon>
        <taxon>Culicidae</taxon>
        <taxon>Anophelinae</taxon>
        <taxon>Anopheles</taxon>
    </lineage>
</organism>
<dbReference type="VEuPathDB" id="VectorBase:ASTEI02446"/>
<dbReference type="Proteomes" id="UP000076408">
    <property type="component" value="Unassembled WGS sequence"/>
</dbReference>
<dbReference type="PANTHER" id="PTHR11675:SF131">
    <property type="entry name" value="POLYPEPTIDE N-ACETYLGALACTOSAMINYLTRANSFERASE 9-RELATED"/>
    <property type="match status" value="1"/>
</dbReference>
<keyword evidence="6" id="KW-1133">Transmembrane helix</keyword>
<dbReference type="AlphaFoldDB" id="A0A182Y1W0"/>
<evidence type="ECO:0000256" key="4">
    <source>
        <dbReference type="ARBA" id="ARBA00022734"/>
    </source>
</evidence>
<keyword evidence="3" id="KW-0812">Transmembrane</keyword>
<dbReference type="VEuPathDB" id="VectorBase:ASTE003841"/>
<evidence type="ECO:0000256" key="3">
    <source>
        <dbReference type="ARBA" id="ARBA00022692"/>
    </source>
</evidence>
<dbReference type="VEuPathDB" id="VectorBase:ASTEI20_038747"/>
<accession>A0A182Y1W0</accession>
<reference evidence="13" key="1">
    <citation type="journal article" date="2014" name="Genome Biol.">
        <title>Genome analysis of a major urban malaria vector mosquito, Anopheles stephensi.</title>
        <authorList>
            <person name="Jiang X."/>
            <person name="Peery A."/>
            <person name="Hall A.B."/>
            <person name="Sharma A."/>
            <person name="Chen X.G."/>
            <person name="Waterhouse R.M."/>
            <person name="Komissarov A."/>
            <person name="Riehle M.M."/>
            <person name="Shouche Y."/>
            <person name="Sharakhova M.V."/>
            <person name="Lawson D."/>
            <person name="Pakpour N."/>
            <person name="Arensburger P."/>
            <person name="Davidson V.L."/>
            <person name="Eiglmeier K."/>
            <person name="Emrich S."/>
            <person name="George P."/>
            <person name="Kennedy R.C."/>
            <person name="Mane S.P."/>
            <person name="Maslen G."/>
            <person name="Oringanje C."/>
            <person name="Qi Y."/>
            <person name="Settlage R."/>
            <person name="Tojo M."/>
            <person name="Tubio J.M."/>
            <person name="Unger M.F."/>
            <person name="Wang B."/>
            <person name="Vernick K.D."/>
            <person name="Ribeiro J.M."/>
            <person name="James A.A."/>
            <person name="Michel K."/>
            <person name="Riehle M.A."/>
            <person name="Luckhart S."/>
            <person name="Sharakhov I.V."/>
            <person name="Tu Z."/>
        </authorList>
    </citation>
    <scope>NUCLEOTIDE SEQUENCE [LARGE SCALE GENOMIC DNA]</scope>
    <source>
        <strain evidence="13">Indian</strain>
    </source>
</reference>
<dbReference type="SUPFAM" id="SSF50370">
    <property type="entry name" value="Ricin B-like lectins"/>
    <property type="match status" value="2"/>
</dbReference>
<dbReference type="Pfam" id="PF00652">
    <property type="entry name" value="Ricin_B_lectin"/>
    <property type="match status" value="2"/>
</dbReference>
<keyword evidence="8" id="KW-0472">Membrane</keyword>
<dbReference type="GO" id="GO:0006493">
    <property type="term" value="P:protein O-linked glycosylation"/>
    <property type="evidence" value="ECO:0007669"/>
    <property type="project" value="TreeGrafter"/>
</dbReference>
<keyword evidence="5" id="KW-0735">Signal-anchor</keyword>
<dbReference type="GO" id="GO:0000139">
    <property type="term" value="C:Golgi membrane"/>
    <property type="evidence" value="ECO:0007669"/>
    <property type="project" value="UniProtKB-SubCell"/>
</dbReference>
<dbReference type="PANTHER" id="PTHR11675">
    <property type="entry name" value="N-ACETYLGALACTOSAMINYLTRANSFERASE"/>
    <property type="match status" value="1"/>
</dbReference>
<evidence type="ECO:0000256" key="6">
    <source>
        <dbReference type="ARBA" id="ARBA00022989"/>
    </source>
</evidence>
<dbReference type="SUPFAM" id="SSF53448">
    <property type="entry name" value="Nucleotide-diphospho-sugar transferases"/>
    <property type="match status" value="2"/>
</dbReference>
<dbReference type="VEuPathDB" id="VectorBase:ASTEI20_031474"/>
<evidence type="ECO:0000256" key="2">
    <source>
        <dbReference type="ARBA" id="ARBA00005680"/>
    </source>
</evidence>
<evidence type="ECO:0000313" key="13">
    <source>
        <dbReference type="Proteomes" id="UP000076408"/>
    </source>
</evidence>
<evidence type="ECO:0000256" key="1">
    <source>
        <dbReference type="ARBA" id="ARBA00004323"/>
    </source>
</evidence>
<comment type="subcellular location">
    <subcellularLocation>
        <location evidence="1">Golgi apparatus membrane</location>
        <topology evidence="1">Single-pass type II membrane protein</topology>
    </subcellularLocation>
</comment>
<feature type="domain" description="Ricin B lectin" evidence="11">
    <location>
        <begin position="938"/>
        <end position="1056"/>
    </location>
</feature>
<evidence type="ECO:0000256" key="10">
    <source>
        <dbReference type="SAM" id="MobiDB-lite"/>
    </source>
</evidence>
<dbReference type="Pfam" id="PF00535">
    <property type="entry name" value="Glycos_transf_2"/>
    <property type="match status" value="2"/>
</dbReference>
<keyword evidence="13" id="KW-1185">Reference proteome</keyword>